<dbReference type="InterPro" id="IPR023198">
    <property type="entry name" value="PGP-like_dom2"/>
</dbReference>
<dbReference type="Proteomes" id="UP000824044">
    <property type="component" value="Unassembled WGS sequence"/>
</dbReference>
<proteinExistence type="predicted"/>
<dbReference type="PANTHER" id="PTHR47478:SF1">
    <property type="entry name" value="PYRIMIDINE 5'-NUCLEOTIDASE YJJG"/>
    <property type="match status" value="1"/>
</dbReference>
<dbReference type="Gene3D" id="1.10.150.240">
    <property type="entry name" value="Putative phosphatase, domain 2"/>
    <property type="match status" value="1"/>
</dbReference>
<dbReference type="GO" id="GO:0016787">
    <property type="term" value="F:hydrolase activity"/>
    <property type="evidence" value="ECO:0007669"/>
    <property type="project" value="UniProtKB-KW"/>
</dbReference>
<dbReference type="SUPFAM" id="SSF56784">
    <property type="entry name" value="HAD-like"/>
    <property type="match status" value="1"/>
</dbReference>
<dbReference type="NCBIfam" id="TIGR01549">
    <property type="entry name" value="HAD-SF-IA-v1"/>
    <property type="match status" value="1"/>
</dbReference>
<dbReference type="EMBL" id="DXBS01000035">
    <property type="protein sequence ID" value="HIZ24139.1"/>
    <property type="molecule type" value="Genomic_DNA"/>
</dbReference>
<dbReference type="SFLD" id="SFLDG01129">
    <property type="entry name" value="C1.5:_HAD__Beta-PGM__Phosphata"/>
    <property type="match status" value="1"/>
</dbReference>
<name>A0A9D2DW90_9FIRM</name>
<dbReference type="InterPro" id="IPR052550">
    <property type="entry name" value="Pyrimidine_5'-ntase_YjjG"/>
</dbReference>
<evidence type="ECO:0000313" key="2">
    <source>
        <dbReference type="Proteomes" id="UP000824044"/>
    </source>
</evidence>
<reference evidence="1" key="2">
    <citation type="submission" date="2021-04" db="EMBL/GenBank/DDBJ databases">
        <authorList>
            <person name="Gilroy R."/>
        </authorList>
    </citation>
    <scope>NUCLEOTIDE SEQUENCE</scope>
    <source>
        <strain evidence="1">CHK33-5263</strain>
    </source>
</reference>
<keyword evidence="1" id="KW-0378">Hydrolase</keyword>
<reference evidence="1" key="1">
    <citation type="journal article" date="2021" name="PeerJ">
        <title>Extensive microbial diversity within the chicken gut microbiome revealed by metagenomics and culture.</title>
        <authorList>
            <person name="Gilroy R."/>
            <person name="Ravi A."/>
            <person name="Getino M."/>
            <person name="Pursley I."/>
            <person name="Horton D.L."/>
            <person name="Alikhan N.F."/>
            <person name="Baker D."/>
            <person name="Gharbi K."/>
            <person name="Hall N."/>
            <person name="Watson M."/>
            <person name="Adriaenssens E.M."/>
            <person name="Foster-Nyarko E."/>
            <person name="Jarju S."/>
            <person name="Secka A."/>
            <person name="Antonio M."/>
            <person name="Oren A."/>
            <person name="Chaudhuri R.R."/>
            <person name="La Ragione R."/>
            <person name="Hildebrand F."/>
            <person name="Pallen M.J."/>
        </authorList>
    </citation>
    <scope>NUCLEOTIDE SEQUENCE</scope>
    <source>
        <strain evidence="1">CHK33-5263</strain>
    </source>
</reference>
<protein>
    <submittedName>
        <fullName evidence="1">HAD family hydrolase</fullName>
    </submittedName>
</protein>
<sequence length="235" mass="26361">MAQYDYLIFDADHTVIDFDLDEKRAFRAAFDAAGVGYTEDVIEDCWRFSAQNWVELGLLNVHLPELRARYHVLYHEHVRGIVDYMDRTYALGSGRDDAARTFSAALALAAHPVDGALEALDALAPRYKLCIATNGLSDMQAGRLSVLRPRFYRVFVSEDMGCIKPDAAFFCMMLDELQTTADRCLMIGDSVRSDIVGANAVGMDCIWFNRRAEELPQGVRVKATVSDLRRLPALL</sequence>
<accession>A0A9D2DW90</accession>
<organism evidence="1 2">
    <name type="scientific">Candidatus Gallimonas intestinigallinarum</name>
    <dbReference type="NCBI Taxonomy" id="2838604"/>
    <lineage>
        <taxon>Bacteria</taxon>
        <taxon>Bacillati</taxon>
        <taxon>Bacillota</taxon>
        <taxon>Clostridia</taxon>
        <taxon>Candidatus Gallimonas</taxon>
    </lineage>
</organism>
<dbReference type="InterPro" id="IPR006439">
    <property type="entry name" value="HAD-SF_hydro_IA"/>
</dbReference>
<comment type="caution">
    <text evidence="1">The sequence shown here is derived from an EMBL/GenBank/DDBJ whole genome shotgun (WGS) entry which is preliminary data.</text>
</comment>
<dbReference type="AlphaFoldDB" id="A0A9D2DW90"/>
<dbReference type="Gene3D" id="3.40.50.1000">
    <property type="entry name" value="HAD superfamily/HAD-like"/>
    <property type="match status" value="1"/>
</dbReference>
<dbReference type="InterPro" id="IPR036412">
    <property type="entry name" value="HAD-like_sf"/>
</dbReference>
<evidence type="ECO:0000313" key="1">
    <source>
        <dbReference type="EMBL" id="HIZ24139.1"/>
    </source>
</evidence>
<dbReference type="InterPro" id="IPR023214">
    <property type="entry name" value="HAD_sf"/>
</dbReference>
<dbReference type="SFLD" id="SFLDS00003">
    <property type="entry name" value="Haloacid_Dehalogenase"/>
    <property type="match status" value="1"/>
</dbReference>
<dbReference type="PANTHER" id="PTHR47478">
    <property type="match status" value="1"/>
</dbReference>
<dbReference type="Pfam" id="PF00702">
    <property type="entry name" value="Hydrolase"/>
    <property type="match status" value="1"/>
</dbReference>
<gene>
    <name evidence="1" type="ORF">H9812_01495</name>
</gene>